<dbReference type="InterPro" id="IPR013324">
    <property type="entry name" value="RNA_pol_sigma_r3/r4-like"/>
</dbReference>
<organism evidence="9 10">
    <name type="scientific">Noviherbaspirillum humi</name>
    <dbReference type="NCBI Taxonomy" id="1688639"/>
    <lineage>
        <taxon>Bacteria</taxon>
        <taxon>Pseudomonadati</taxon>
        <taxon>Pseudomonadota</taxon>
        <taxon>Betaproteobacteria</taxon>
        <taxon>Burkholderiales</taxon>
        <taxon>Oxalobacteraceae</taxon>
        <taxon>Noviherbaspirillum</taxon>
    </lineage>
</organism>
<feature type="region of interest" description="Sigma-70 factor domain-4" evidence="6">
    <location>
        <begin position="186"/>
        <end position="234"/>
    </location>
</feature>
<dbReference type="GO" id="GO:0006352">
    <property type="term" value="P:DNA-templated transcription initiation"/>
    <property type="evidence" value="ECO:0007669"/>
    <property type="project" value="UniProtKB-UniRule"/>
</dbReference>
<keyword evidence="5 6" id="KW-0804">Transcription</keyword>
<dbReference type="PIRSF" id="PIRSF000770">
    <property type="entry name" value="RNA_pol_sigma-SigE/K"/>
    <property type="match status" value="1"/>
</dbReference>
<dbReference type="GO" id="GO:0005737">
    <property type="term" value="C:cytoplasm"/>
    <property type="evidence" value="ECO:0007669"/>
    <property type="project" value="UniProtKB-SubCell"/>
</dbReference>
<sequence length="246" mass="28018">MYNVHGKKDKTDKNQLLAEHSALVKKLAHQMKAKLPPSVEVDDLIQAGMMGLLDAVNRYEDTHGAQFETYAVQRIRGAMLDELRSNDWMPRGVRQSMRKVETAISNLQHKLGRPPKETEIAKELQMSIEEYQELLGDGGGHQLVYYEDFQDEDNSEHFLDRYCVDESSDPLQALMNTGFRQAVIQAIEALPEREKILMSLYYDQELNLKEIGAVMGVSESRVSQLHSQAIARLRSKLKEKAWTGLA</sequence>
<feature type="region of interest" description="Sigma-70 factor domain-2" evidence="6">
    <location>
        <begin position="16"/>
        <end position="88"/>
    </location>
</feature>
<dbReference type="NCBIfam" id="NF005413">
    <property type="entry name" value="PRK06986.1"/>
    <property type="match status" value="1"/>
</dbReference>
<feature type="short sequence motif" description="Interaction with polymerase core subunit RpoC" evidence="6">
    <location>
        <begin position="43"/>
        <end position="46"/>
    </location>
</feature>
<keyword evidence="2 6" id="KW-0805">Transcription regulation</keyword>
<evidence type="ECO:0000256" key="3">
    <source>
        <dbReference type="ARBA" id="ARBA00023082"/>
    </source>
</evidence>
<evidence type="ECO:0000313" key="9">
    <source>
        <dbReference type="EMBL" id="SNS60727.1"/>
    </source>
</evidence>
<dbReference type="Proteomes" id="UP000198284">
    <property type="component" value="Unassembled WGS sequence"/>
</dbReference>
<dbReference type="EMBL" id="FZOT01000004">
    <property type="protein sequence ID" value="SNS60727.1"/>
    <property type="molecule type" value="Genomic_DNA"/>
</dbReference>
<dbReference type="SUPFAM" id="SSF88946">
    <property type="entry name" value="Sigma2 domain of RNA polymerase sigma factors"/>
    <property type="match status" value="1"/>
</dbReference>
<dbReference type="PANTHER" id="PTHR30385">
    <property type="entry name" value="SIGMA FACTOR F FLAGELLAR"/>
    <property type="match status" value="1"/>
</dbReference>
<dbReference type="HAMAP" id="MF_00962">
    <property type="entry name" value="Sigma70_FliA"/>
    <property type="match status" value="1"/>
</dbReference>
<dbReference type="Pfam" id="PF04539">
    <property type="entry name" value="Sigma70_r3"/>
    <property type="match status" value="1"/>
</dbReference>
<dbReference type="PANTHER" id="PTHR30385:SF7">
    <property type="entry name" value="RNA POLYMERASE SIGMA FACTOR FLIA"/>
    <property type="match status" value="1"/>
</dbReference>
<dbReference type="OrthoDB" id="9799825at2"/>
<dbReference type="GO" id="GO:0016987">
    <property type="term" value="F:sigma factor activity"/>
    <property type="evidence" value="ECO:0007669"/>
    <property type="project" value="UniProtKB-UniRule"/>
</dbReference>
<keyword evidence="1 6" id="KW-0963">Cytoplasm</keyword>
<dbReference type="GO" id="GO:0003677">
    <property type="term" value="F:DNA binding"/>
    <property type="evidence" value="ECO:0007669"/>
    <property type="project" value="UniProtKB-UniRule"/>
</dbReference>
<dbReference type="RefSeq" id="WP_089398961.1">
    <property type="nucleotide sequence ID" value="NZ_FZOT01000004.1"/>
</dbReference>
<dbReference type="AlphaFoldDB" id="A0A239FUP5"/>
<dbReference type="InterPro" id="IPR000943">
    <property type="entry name" value="RNA_pol_sigma70"/>
</dbReference>
<evidence type="ECO:0000313" key="10">
    <source>
        <dbReference type="Proteomes" id="UP000198284"/>
    </source>
</evidence>
<evidence type="ECO:0000259" key="7">
    <source>
        <dbReference type="PROSITE" id="PS00715"/>
    </source>
</evidence>
<keyword evidence="4 6" id="KW-0238">DNA-binding</keyword>
<dbReference type="PROSITE" id="PS00715">
    <property type="entry name" value="SIGMA70_1"/>
    <property type="match status" value="1"/>
</dbReference>
<dbReference type="Pfam" id="PF04545">
    <property type="entry name" value="Sigma70_r4"/>
    <property type="match status" value="1"/>
</dbReference>
<reference evidence="9 10" key="1">
    <citation type="submission" date="2017-06" db="EMBL/GenBank/DDBJ databases">
        <authorList>
            <person name="Kim H.J."/>
            <person name="Triplett B.A."/>
        </authorList>
    </citation>
    <scope>NUCLEOTIDE SEQUENCE [LARGE SCALE GENOMIC DNA]</scope>
    <source>
        <strain evidence="9 10">U15</strain>
    </source>
</reference>
<name>A0A239FUP5_9BURK</name>
<dbReference type="InterPro" id="IPR007627">
    <property type="entry name" value="RNA_pol_sigma70_r2"/>
</dbReference>
<comment type="function">
    <text evidence="6">Sigma factors are initiation factors that promote the attachment of RNA polymerase to specific initiation sites and are then released. This sigma factor controls the expression of flagella-related genes.</text>
</comment>
<dbReference type="InterPro" id="IPR014284">
    <property type="entry name" value="RNA_pol_sigma-70_dom"/>
</dbReference>
<evidence type="ECO:0000259" key="8">
    <source>
        <dbReference type="PROSITE" id="PS00716"/>
    </source>
</evidence>
<evidence type="ECO:0000256" key="4">
    <source>
        <dbReference type="ARBA" id="ARBA00023125"/>
    </source>
</evidence>
<feature type="domain" description="RNA polymerase sigma-70" evidence="8">
    <location>
        <begin position="207"/>
        <end position="233"/>
    </location>
</feature>
<accession>A0A239FUP5</accession>
<protein>
    <recommendedName>
        <fullName evidence="6">RNA polymerase sigma factor FliA</fullName>
    </recommendedName>
    <alternativeName>
        <fullName evidence="6">RNA polymerase sigma factor for flagellar operon</fullName>
    </alternativeName>
    <alternativeName>
        <fullName evidence="6">Sigma F</fullName>
    </alternativeName>
    <alternativeName>
        <fullName evidence="6">Sigma-28</fullName>
    </alternativeName>
</protein>
<comment type="caution">
    <text evidence="6">Lacks conserved residue(s) required for the propagation of feature annotation.</text>
</comment>
<dbReference type="InterPro" id="IPR007630">
    <property type="entry name" value="RNA_pol_sigma70_r4"/>
</dbReference>
<dbReference type="SUPFAM" id="SSF88659">
    <property type="entry name" value="Sigma3 and sigma4 domains of RNA polymerase sigma factors"/>
    <property type="match status" value="2"/>
</dbReference>
<evidence type="ECO:0000256" key="1">
    <source>
        <dbReference type="ARBA" id="ARBA00022490"/>
    </source>
</evidence>
<dbReference type="Pfam" id="PF04542">
    <property type="entry name" value="Sigma70_r2"/>
    <property type="match status" value="1"/>
</dbReference>
<dbReference type="InterPro" id="IPR028617">
    <property type="entry name" value="Sigma70_FliA"/>
</dbReference>
<evidence type="ECO:0000256" key="6">
    <source>
        <dbReference type="HAMAP-Rule" id="MF_00962"/>
    </source>
</evidence>
<dbReference type="CDD" id="cd06171">
    <property type="entry name" value="Sigma70_r4"/>
    <property type="match status" value="1"/>
</dbReference>
<dbReference type="InterPro" id="IPR013325">
    <property type="entry name" value="RNA_pol_sigma_r2"/>
</dbReference>
<dbReference type="GO" id="GO:0003899">
    <property type="term" value="F:DNA-directed RNA polymerase activity"/>
    <property type="evidence" value="ECO:0007669"/>
    <property type="project" value="InterPro"/>
</dbReference>
<feature type="DNA-binding region" description="H-T-H motif" evidence="6">
    <location>
        <begin position="208"/>
        <end position="227"/>
    </location>
</feature>
<dbReference type="NCBIfam" id="TIGR02937">
    <property type="entry name" value="sigma70-ECF"/>
    <property type="match status" value="1"/>
</dbReference>
<proteinExistence type="inferred from homology"/>
<gene>
    <name evidence="6" type="primary">fliA</name>
    <name evidence="9" type="ORF">SAMN06265795_104110</name>
</gene>
<keyword evidence="10" id="KW-1185">Reference proteome</keyword>
<keyword evidence="3 6" id="KW-0731">Sigma factor</keyword>
<dbReference type="PRINTS" id="PR00046">
    <property type="entry name" value="SIGMA70FCT"/>
</dbReference>
<dbReference type="Gene3D" id="1.20.140.160">
    <property type="match status" value="1"/>
</dbReference>
<dbReference type="InterPro" id="IPR012845">
    <property type="entry name" value="RNA_pol_sigma_FliA_WhiG"/>
</dbReference>
<comment type="subcellular location">
    <subcellularLocation>
        <location evidence="6">Cytoplasm</location>
    </subcellularLocation>
</comment>
<dbReference type="Gene3D" id="1.10.1740.10">
    <property type="match status" value="1"/>
</dbReference>
<comment type="similarity">
    <text evidence="6">Belongs to the sigma-70 factor family. FliA subfamily.</text>
</comment>
<feature type="domain" description="RNA polymerase sigma-70" evidence="7">
    <location>
        <begin position="43"/>
        <end position="56"/>
    </location>
</feature>
<dbReference type="NCBIfam" id="TIGR02479">
    <property type="entry name" value="FliA_WhiG"/>
    <property type="match status" value="1"/>
</dbReference>
<evidence type="ECO:0000256" key="5">
    <source>
        <dbReference type="ARBA" id="ARBA00023163"/>
    </source>
</evidence>
<dbReference type="PROSITE" id="PS00716">
    <property type="entry name" value="SIGMA70_2"/>
    <property type="match status" value="1"/>
</dbReference>
<evidence type="ECO:0000256" key="2">
    <source>
        <dbReference type="ARBA" id="ARBA00023015"/>
    </source>
</evidence>
<dbReference type="InterPro" id="IPR007624">
    <property type="entry name" value="RNA_pol_sigma70_r3"/>
</dbReference>